<dbReference type="InterPro" id="IPR000719">
    <property type="entry name" value="Prot_kinase_dom"/>
</dbReference>
<dbReference type="CDD" id="cd13999">
    <property type="entry name" value="STKc_MAP3K-like"/>
    <property type="match status" value="1"/>
</dbReference>
<keyword evidence="2" id="KW-0547">Nucleotide-binding</keyword>
<dbReference type="SUPFAM" id="SSF56112">
    <property type="entry name" value="Protein kinase-like (PK-like)"/>
    <property type="match status" value="1"/>
</dbReference>
<dbReference type="PIRSF" id="PIRSF000654">
    <property type="entry name" value="Integrin-linked_kinase"/>
    <property type="match status" value="1"/>
</dbReference>
<dbReference type="SUPFAM" id="SSF48403">
    <property type="entry name" value="Ankyrin repeat"/>
    <property type="match status" value="1"/>
</dbReference>
<dbReference type="AlphaFoldDB" id="A0A7S1MJW8"/>
<feature type="region of interest" description="Disordered" evidence="5">
    <location>
        <begin position="46"/>
        <end position="111"/>
    </location>
</feature>
<evidence type="ECO:0000256" key="1">
    <source>
        <dbReference type="ARBA" id="ARBA00005843"/>
    </source>
</evidence>
<proteinExistence type="inferred from homology"/>
<feature type="region of interest" description="Disordered" evidence="5">
    <location>
        <begin position="250"/>
        <end position="314"/>
    </location>
</feature>
<gene>
    <name evidence="7" type="ORF">NDES1114_LOCUS23863</name>
</gene>
<evidence type="ECO:0000259" key="6">
    <source>
        <dbReference type="PROSITE" id="PS50011"/>
    </source>
</evidence>
<accession>A0A7S1MJW8</accession>
<evidence type="ECO:0000256" key="5">
    <source>
        <dbReference type="SAM" id="MobiDB-lite"/>
    </source>
</evidence>
<dbReference type="InterPro" id="IPR036770">
    <property type="entry name" value="Ankyrin_rpt-contain_sf"/>
</dbReference>
<dbReference type="EMBL" id="HBGF01035547">
    <property type="protein sequence ID" value="CAD9133635.1"/>
    <property type="molecule type" value="Transcribed_RNA"/>
</dbReference>
<dbReference type="GO" id="GO:0004674">
    <property type="term" value="F:protein serine/threonine kinase activity"/>
    <property type="evidence" value="ECO:0007669"/>
    <property type="project" value="TreeGrafter"/>
</dbReference>
<protein>
    <recommendedName>
        <fullName evidence="6">Protein kinase domain-containing protein</fullName>
    </recommendedName>
</protein>
<dbReference type="SMART" id="SM00248">
    <property type="entry name" value="ANK"/>
    <property type="match status" value="3"/>
</dbReference>
<comment type="similarity">
    <text evidence="1">Belongs to the protein kinase superfamily. TKL Ser/Thr protein kinase family.</text>
</comment>
<name>A0A7S1MJW8_NEODS</name>
<dbReference type="Gene3D" id="3.30.200.20">
    <property type="entry name" value="Phosphorylase Kinase, domain 1"/>
    <property type="match status" value="1"/>
</dbReference>
<feature type="domain" description="Protein kinase" evidence="6">
    <location>
        <begin position="337"/>
        <end position="595"/>
    </location>
</feature>
<keyword evidence="4" id="KW-0040">ANK repeat</keyword>
<dbReference type="PANTHER" id="PTHR44329">
    <property type="entry name" value="SERINE/THREONINE-PROTEIN KINASE TNNI3K-RELATED"/>
    <property type="match status" value="1"/>
</dbReference>
<dbReference type="Pfam" id="PF12796">
    <property type="entry name" value="Ank_2"/>
    <property type="match status" value="1"/>
</dbReference>
<organism evidence="7">
    <name type="scientific">Neobodo designis</name>
    <name type="common">Flagellated protozoan</name>
    <name type="synonym">Bodo designis</name>
    <dbReference type="NCBI Taxonomy" id="312471"/>
    <lineage>
        <taxon>Eukaryota</taxon>
        <taxon>Discoba</taxon>
        <taxon>Euglenozoa</taxon>
        <taxon>Kinetoplastea</taxon>
        <taxon>Metakinetoplastina</taxon>
        <taxon>Neobodonida</taxon>
        <taxon>Neobodo</taxon>
    </lineage>
</organism>
<feature type="repeat" description="ANK" evidence="4">
    <location>
        <begin position="112"/>
        <end position="144"/>
    </location>
</feature>
<dbReference type="InterPro" id="IPR001245">
    <property type="entry name" value="Ser-Thr/Tyr_kinase_cat_dom"/>
</dbReference>
<sequence length="599" mass="64931">MSSPASPTIPIDGPTMDALMALMRLIAAGVTDDDAINDALGGVLGADSDSPQPAGTSPVSSAALGRSPTGETPSVSPFDAVVPLPADVPDVTDTDDGGSVPTEATNTDGQPMGLSPLEFAVLRQNSHVVTGLLKAGASVDYIGGFSCTALCKCCYSFHKNVDLIRILLAAGANPDATTNNDTHSASCLIISVVKNNVEAVKALLEYGADVSYEWKGSNALAMALDFKKLDIAQLFENFEYRKAQKNRWERYQNQRRRDAEDREAKLDALRSRSAAPTGESPTPQPVDGRSTPTGRDETRSPSHAAGGGTGSPRSVRETAQLTENLGAMDWLVPLSDIEWGQQISAGAHGQVFRVTLKSTGDIVALKRFPCHDARSREGFRREVELLTKFRHENIVMFKGAVIDADVSAMLTELCTESLFDRLERTSAPIPWPVRLRWARDIAKGMTYLHTRTPAVVHRDLKSMNVLLDGSGTVKLCDFGIARLREHTFVMTQHIAGSPSWMAPEVLRGDDFGPASDVYSFGVVLWELLMRQVPWPNKNMAQLVGLVGFAGSTLELPDRAPEGCPPQFIDIIRSCFAKPEDRPSFRSLREQLDSLLVDVD</sequence>
<dbReference type="InterPro" id="IPR051681">
    <property type="entry name" value="Ser/Thr_Kinases-Pseudokinases"/>
</dbReference>
<dbReference type="InterPro" id="IPR002110">
    <property type="entry name" value="Ankyrin_rpt"/>
</dbReference>
<keyword evidence="3" id="KW-0067">ATP-binding</keyword>
<reference evidence="7" key="1">
    <citation type="submission" date="2021-01" db="EMBL/GenBank/DDBJ databases">
        <authorList>
            <person name="Corre E."/>
            <person name="Pelletier E."/>
            <person name="Niang G."/>
            <person name="Scheremetjew M."/>
            <person name="Finn R."/>
            <person name="Kale V."/>
            <person name="Holt S."/>
            <person name="Cochrane G."/>
            <person name="Meng A."/>
            <person name="Brown T."/>
            <person name="Cohen L."/>
        </authorList>
    </citation>
    <scope>NUCLEOTIDE SEQUENCE</scope>
    <source>
        <strain evidence="7">CCAP 1951/1</strain>
    </source>
</reference>
<evidence type="ECO:0000256" key="4">
    <source>
        <dbReference type="PROSITE-ProRule" id="PRU00023"/>
    </source>
</evidence>
<feature type="compositionally biased region" description="Low complexity" evidence="5">
    <location>
        <begin position="77"/>
        <end position="89"/>
    </location>
</feature>
<dbReference type="PANTHER" id="PTHR44329:SF298">
    <property type="entry name" value="MIXED LINEAGE KINASE DOMAIN-LIKE PROTEIN"/>
    <property type="match status" value="1"/>
</dbReference>
<dbReference type="PROSITE" id="PS50088">
    <property type="entry name" value="ANK_REPEAT"/>
    <property type="match status" value="1"/>
</dbReference>
<dbReference type="PROSITE" id="PS00108">
    <property type="entry name" value="PROTEIN_KINASE_ST"/>
    <property type="match status" value="1"/>
</dbReference>
<evidence type="ECO:0000256" key="3">
    <source>
        <dbReference type="ARBA" id="ARBA00022840"/>
    </source>
</evidence>
<dbReference type="PROSITE" id="PS50297">
    <property type="entry name" value="ANK_REP_REGION"/>
    <property type="match status" value="1"/>
</dbReference>
<feature type="compositionally biased region" description="Basic and acidic residues" evidence="5">
    <location>
        <begin position="250"/>
        <end position="270"/>
    </location>
</feature>
<dbReference type="GO" id="GO:0005524">
    <property type="term" value="F:ATP binding"/>
    <property type="evidence" value="ECO:0007669"/>
    <property type="project" value="UniProtKB-KW"/>
</dbReference>
<feature type="compositionally biased region" description="Polar residues" evidence="5">
    <location>
        <begin position="49"/>
        <end position="60"/>
    </location>
</feature>
<dbReference type="Pfam" id="PF07714">
    <property type="entry name" value="PK_Tyr_Ser-Thr"/>
    <property type="match status" value="1"/>
</dbReference>
<dbReference type="PROSITE" id="PS50011">
    <property type="entry name" value="PROTEIN_KINASE_DOM"/>
    <property type="match status" value="1"/>
</dbReference>
<dbReference type="InterPro" id="IPR008271">
    <property type="entry name" value="Ser/Thr_kinase_AS"/>
</dbReference>
<evidence type="ECO:0000313" key="7">
    <source>
        <dbReference type="EMBL" id="CAD9133635.1"/>
    </source>
</evidence>
<dbReference type="Gene3D" id="1.25.40.20">
    <property type="entry name" value="Ankyrin repeat-containing domain"/>
    <property type="match status" value="1"/>
</dbReference>
<dbReference type="InterPro" id="IPR011009">
    <property type="entry name" value="Kinase-like_dom_sf"/>
</dbReference>
<evidence type="ECO:0000256" key="2">
    <source>
        <dbReference type="ARBA" id="ARBA00022741"/>
    </source>
</evidence>
<dbReference type="Gene3D" id="1.10.510.10">
    <property type="entry name" value="Transferase(Phosphotransferase) domain 1"/>
    <property type="match status" value="1"/>
</dbReference>
<dbReference type="SMART" id="SM00220">
    <property type="entry name" value="S_TKc"/>
    <property type="match status" value="1"/>
</dbReference>